<evidence type="ECO:0000313" key="8">
    <source>
        <dbReference type="EMBL" id="ATQ44055.1"/>
    </source>
</evidence>
<evidence type="ECO:0000256" key="4">
    <source>
        <dbReference type="ARBA" id="ARBA00023163"/>
    </source>
</evidence>
<evidence type="ECO:0000256" key="5">
    <source>
        <dbReference type="PROSITE-ProRule" id="PRU00335"/>
    </source>
</evidence>
<dbReference type="Gene3D" id="1.10.357.10">
    <property type="entry name" value="Tetracycline Repressor, domain 2"/>
    <property type="match status" value="1"/>
</dbReference>
<evidence type="ECO:0000256" key="1">
    <source>
        <dbReference type="ARBA" id="ARBA00022491"/>
    </source>
</evidence>
<accession>A0A2D2B1B4</accession>
<dbReference type="EMBL" id="CP024201">
    <property type="protein sequence ID" value="ATQ44055.1"/>
    <property type="molecule type" value="Genomic_DNA"/>
</dbReference>
<evidence type="ECO:0000256" key="2">
    <source>
        <dbReference type="ARBA" id="ARBA00023015"/>
    </source>
</evidence>
<feature type="domain" description="HTH tetR-type" evidence="7">
    <location>
        <begin position="27"/>
        <end position="87"/>
    </location>
</feature>
<dbReference type="RefSeq" id="WP_099623303.1">
    <property type="nucleotide sequence ID" value="NZ_CP024201.1"/>
</dbReference>
<dbReference type="GO" id="GO:0003700">
    <property type="term" value="F:DNA-binding transcription factor activity"/>
    <property type="evidence" value="ECO:0007669"/>
    <property type="project" value="TreeGrafter"/>
</dbReference>
<dbReference type="PROSITE" id="PS50977">
    <property type="entry name" value="HTH_TETR_2"/>
    <property type="match status" value="1"/>
</dbReference>
<dbReference type="SUPFAM" id="SSF46689">
    <property type="entry name" value="Homeodomain-like"/>
    <property type="match status" value="1"/>
</dbReference>
<feature type="region of interest" description="Disordered" evidence="6">
    <location>
        <begin position="1"/>
        <end position="24"/>
    </location>
</feature>
<dbReference type="InterPro" id="IPR001647">
    <property type="entry name" value="HTH_TetR"/>
</dbReference>
<keyword evidence="1" id="KW-0678">Repressor</keyword>
<organism evidence="8 9">
    <name type="scientific">Caulobacter mirabilis</name>
    <dbReference type="NCBI Taxonomy" id="69666"/>
    <lineage>
        <taxon>Bacteria</taxon>
        <taxon>Pseudomonadati</taxon>
        <taxon>Pseudomonadota</taxon>
        <taxon>Alphaproteobacteria</taxon>
        <taxon>Caulobacterales</taxon>
        <taxon>Caulobacteraceae</taxon>
        <taxon>Caulobacter</taxon>
    </lineage>
</organism>
<dbReference type="Pfam" id="PF00440">
    <property type="entry name" value="TetR_N"/>
    <property type="match status" value="1"/>
</dbReference>
<evidence type="ECO:0000313" key="9">
    <source>
        <dbReference type="Proteomes" id="UP000228945"/>
    </source>
</evidence>
<reference evidence="8 9" key="1">
    <citation type="submission" date="2017-10" db="EMBL/GenBank/DDBJ databases">
        <title>Genome sequence of Caulobacter mirabilis FWC38.</title>
        <authorList>
            <person name="Fiebig A."/>
            <person name="Crosson S."/>
        </authorList>
    </citation>
    <scope>NUCLEOTIDE SEQUENCE [LARGE SCALE GENOMIC DNA]</scope>
    <source>
        <strain evidence="8 9">FWC 38</strain>
    </source>
</reference>
<protein>
    <submittedName>
        <fullName evidence="8">TetR family transcriptional regulator</fullName>
    </submittedName>
</protein>
<keyword evidence="9" id="KW-1185">Reference proteome</keyword>
<dbReference type="InterPro" id="IPR009057">
    <property type="entry name" value="Homeodomain-like_sf"/>
</dbReference>
<dbReference type="KEGG" id="cmb:CSW64_17495"/>
<dbReference type="SUPFAM" id="SSF48498">
    <property type="entry name" value="Tetracyclin repressor-like, C-terminal domain"/>
    <property type="match status" value="1"/>
</dbReference>
<gene>
    <name evidence="8" type="ORF">CSW64_17495</name>
</gene>
<dbReference type="Pfam" id="PF13977">
    <property type="entry name" value="TetR_C_6"/>
    <property type="match status" value="1"/>
</dbReference>
<dbReference type="PANTHER" id="PTHR30055:SF234">
    <property type="entry name" value="HTH-TYPE TRANSCRIPTIONAL REGULATOR BETI"/>
    <property type="match status" value="1"/>
</dbReference>
<dbReference type="Proteomes" id="UP000228945">
    <property type="component" value="Chromosome"/>
</dbReference>
<keyword evidence="4" id="KW-0804">Transcription</keyword>
<evidence type="ECO:0000259" key="7">
    <source>
        <dbReference type="PROSITE" id="PS50977"/>
    </source>
</evidence>
<dbReference type="PANTHER" id="PTHR30055">
    <property type="entry name" value="HTH-TYPE TRANSCRIPTIONAL REGULATOR RUTR"/>
    <property type="match status" value="1"/>
</dbReference>
<dbReference type="PRINTS" id="PR00455">
    <property type="entry name" value="HTHTETR"/>
</dbReference>
<feature type="DNA-binding region" description="H-T-H motif" evidence="5">
    <location>
        <begin position="50"/>
        <end position="69"/>
    </location>
</feature>
<evidence type="ECO:0000256" key="3">
    <source>
        <dbReference type="ARBA" id="ARBA00023125"/>
    </source>
</evidence>
<keyword evidence="3 5" id="KW-0238">DNA-binding</keyword>
<dbReference type="InterPro" id="IPR050109">
    <property type="entry name" value="HTH-type_TetR-like_transc_reg"/>
</dbReference>
<proteinExistence type="predicted"/>
<keyword evidence="2" id="KW-0805">Transcription regulation</keyword>
<dbReference type="OrthoDB" id="6929199at2"/>
<dbReference type="InterPro" id="IPR039538">
    <property type="entry name" value="BetI_C"/>
</dbReference>
<dbReference type="InterPro" id="IPR036271">
    <property type="entry name" value="Tet_transcr_reg_TetR-rel_C_sf"/>
</dbReference>
<dbReference type="GO" id="GO:0000976">
    <property type="term" value="F:transcription cis-regulatory region binding"/>
    <property type="evidence" value="ECO:0007669"/>
    <property type="project" value="TreeGrafter"/>
</dbReference>
<sequence length="214" mass="23642">MPDDHAPPEIAAEPPARGRGRPIGDRDARRTELLRAAVSVIAREGLAGASLRKVAQHAGCTTGAVTYYFDSREAMVAAVAENLFDQFDLTLGLGRRLDLRTGFRRWLDWAEAEDSDAWLAGFQLLAHARHEPALAAIYQRRYARYRQVLAEMLAQAQSEGTVRDDIPADLLADHLGAIGDGWMMMLPIEPERFTPSRIQALLDAMQTLVAPPAR</sequence>
<dbReference type="AlphaFoldDB" id="A0A2D2B1B4"/>
<name>A0A2D2B1B4_9CAUL</name>
<evidence type="ECO:0000256" key="6">
    <source>
        <dbReference type="SAM" id="MobiDB-lite"/>
    </source>
</evidence>